<dbReference type="PANTHER" id="PTHR40394">
    <property type="entry name" value="LIPOPROTEIN-RELATED"/>
    <property type="match status" value="1"/>
</dbReference>
<dbReference type="RefSeq" id="WP_309938488.1">
    <property type="nucleotide sequence ID" value="NZ_AP025305.1"/>
</dbReference>
<sequence>MSQVKEEKYILGIFNDEDVLLDAVKQVRKSGVKIHEVFSPFPVHGLEHALGYKKSFLPKAAFAFGLTGTTLALTMMFYMMVFDWPMIIGGKDFAAVPDFIPVTFELTVLLGAFGMVGTFFVSNDLKPYKKAQIFDVRQTDDMHVMAIELDKNSSKSYEELTSILTGSGACEIKDKTFEA</sequence>
<dbReference type="AlphaFoldDB" id="A0AAE3XNH0"/>
<dbReference type="Pfam" id="PF11821">
    <property type="entry name" value="ActD"/>
    <property type="match status" value="1"/>
</dbReference>
<protein>
    <recommendedName>
        <fullName evidence="4">Quinol:cytochrome c oxidoreductase membrane protein</fullName>
    </recommendedName>
</protein>
<gene>
    <name evidence="2" type="ORF">HNQ88_002018</name>
</gene>
<evidence type="ECO:0000313" key="2">
    <source>
        <dbReference type="EMBL" id="MDR6238981.1"/>
    </source>
</evidence>
<name>A0AAE3XNH0_9BACT</name>
<keyword evidence="3" id="KW-1185">Reference proteome</keyword>
<evidence type="ECO:0000313" key="3">
    <source>
        <dbReference type="Proteomes" id="UP001185092"/>
    </source>
</evidence>
<evidence type="ECO:0008006" key="4">
    <source>
        <dbReference type="Google" id="ProtNLM"/>
    </source>
</evidence>
<organism evidence="2 3">
    <name type="scientific">Aureibacter tunicatorum</name>
    <dbReference type="NCBI Taxonomy" id="866807"/>
    <lineage>
        <taxon>Bacteria</taxon>
        <taxon>Pseudomonadati</taxon>
        <taxon>Bacteroidota</taxon>
        <taxon>Cytophagia</taxon>
        <taxon>Cytophagales</taxon>
        <taxon>Persicobacteraceae</taxon>
        <taxon>Aureibacter</taxon>
    </lineage>
</organism>
<feature type="transmembrane region" description="Helical" evidence="1">
    <location>
        <begin position="60"/>
        <end position="79"/>
    </location>
</feature>
<keyword evidence="1" id="KW-1133">Transmembrane helix</keyword>
<keyword evidence="1" id="KW-0472">Membrane</keyword>
<evidence type="ECO:0000256" key="1">
    <source>
        <dbReference type="SAM" id="Phobius"/>
    </source>
</evidence>
<dbReference type="PANTHER" id="PTHR40394:SF2">
    <property type="entry name" value="QUINOL:CYTOCHROME C OXIDOREDUCTASE MEMBRANE PROTEIN"/>
    <property type="match status" value="1"/>
</dbReference>
<comment type="caution">
    <text evidence="2">The sequence shown here is derived from an EMBL/GenBank/DDBJ whole genome shotgun (WGS) entry which is preliminary data.</text>
</comment>
<dbReference type="InterPro" id="IPR021776">
    <property type="entry name" value="ActD"/>
</dbReference>
<accession>A0AAE3XNH0</accession>
<keyword evidence="1" id="KW-0812">Transmembrane</keyword>
<dbReference type="Proteomes" id="UP001185092">
    <property type="component" value="Unassembled WGS sequence"/>
</dbReference>
<feature type="transmembrane region" description="Helical" evidence="1">
    <location>
        <begin position="99"/>
        <end position="121"/>
    </location>
</feature>
<proteinExistence type="predicted"/>
<reference evidence="2" key="1">
    <citation type="submission" date="2023-07" db="EMBL/GenBank/DDBJ databases">
        <title>Genomic Encyclopedia of Type Strains, Phase IV (KMG-IV): sequencing the most valuable type-strain genomes for metagenomic binning, comparative biology and taxonomic classification.</title>
        <authorList>
            <person name="Goeker M."/>
        </authorList>
    </citation>
    <scope>NUCLEOTIDE SEQUENCE</scope>
    <source>
        <strain evidence="2">DSM 26174</strain>
    </source>
</reference>
<dbReference type="EMBL" id="JAVDQD010000002">
    <property type="protein sequence ID" value="MDR6238981.1"/>
    <property type="molecule type" value="Genomic_DNA"/>
</dbReference>